<dbReference type="Proteomes" id="UP001597414">
    <property type="component" value="Unassembled WGS sequence"/>
</dbReference>
<keyword evidence="2" id="KW-1185">Reference proteome</keyword>
<proteinExistence type="predicted"/>
<protein>
    <submittedName>
        <fullName evidence="1">UDP-glucuronosyltransferase</fullName>
    </submittedName>
</protein>
<dbReference type="EMBL" id="JBHUIV010000035">
    <property type="protein sequence ID" value="MFD2203893.1"/>
    <property type="molecule type" value="Genomic_DNA"/>
</dbReference>
<evidence type="ECO:0000313" key="1">
    <source>
        <dbReference type="EMBL" id="MFD2203893.1"/>
    </source>
</evidence>
<sequence length="124" mass="14337">MINYNFRPETYFDGTGSSILLTKLHYPESQWGEEISIYINVIDGKYHYEAIDFYGNDINLSPSKTNDILSLQELIRMIETMEVNAENILGNIELTISGIPEAKSDLYPELEKYFIEKRKSFGLN</sequence>
<reference evidence="2" key="1">
    <citation type="journal article" date="2019" name="Int. J. Syst. Evol. Microbiol.">
        <title>The Global Catalogue of Microorganisms (GCM) 10K type strain sequencing project: providing services to taxonomists for standard genome sequencing and annotation.</title>
        <authorList>
            <consortium name="The Broad Institute Genomics Platform"/>
            <consortium name="The Broad Institute Genome Sequencing Center for Infectious Disease"/>
            <person name="Wu L."/>
            <person name="Ma J."/>
        </authorList>
    </citation>
    <scope>NUCLEOTIDE SEQUENCE [LARGE SCALE GENOMIC DNA]</scope>
    <source>
        <strain evidence="2">KCTC 19812</strain>
    </source>
</reference>
<comment type="caution">
    <text evidence="1">The sequence shown here is derived from an EMBL/GenBank/DDBJ whole genome shotgun (WGS) entry which is preliminary data.</text>
</comment>
<accession>A0ABW5BCN7</accession>
<evidence type="ECO:0000313" key="2">
    <source>
        <dbReference type="Proteomes" id="UP001597414"/>
    </source>
</evidence>
<dbReference type="RefSeq" id="WP_380807002.1">
    <property type="nucleotide sequence ID" value="NZ_JBHUIV010000035.1"/>
</dbReference>
<name>A0ABW5BCN7_9BACT</name>
<organism evidence="1 2">
    <name type="scientific">Shivajiella indica</name>
    <dbReference type="NCBI Taxonomy" id="872115"/>
    <lineage>
        <taxon>Bacteria</taxon>
        <taxon>Pseudomonadati</taxon>
        <taxon>Bacteroidota</taxon>
        <taxon>Cytophagia</taxon>
        <taxon>Cytophagales</taxon>
        <taxon>Cyclobacteriaceae</taxon>
        <taxon>Shivajiella</taxon>
    </lineage>
</organism>
<gene>
    <name evidence="1" type="ORF">ACFSKV_20115</name>
</gene>